<gene>
    <name evidence="2" type="ORF">METZ01_LOCUS182574</name>
</gene>
<dbReference type="InterPro" id="IPR043519">
    <property type="entry name" value="NT_sf"/>
</dbReference>
<proteinExistence type="inferred from homology"/>
<organism evidence="2">
    <name type="scientific">marine metagenome</name>
    <dbReference type="NCBI Taxonomy" id="408172"/>
    <lineage>
        <taxon>unclassified sequences</taxon>
        <taxon>metagenomes</taxon>
        <taxon>ecological metagenomes</taxon>
    </lineage>
</organism>
<accession>A0A382CU73</accession>
<evidence type="ECO:0008006" key="3">
    <source>
        <dbReference type="Google" id="ProtNLM"/>
    </source>
</evidence>
<comment type="similarity">
    <text evidence="1">Belongs to the Iojap/RsfS family.</text>
</comment>
<dbReference type="SUPFAM" id="SSF81301">
    <property type="entry name" value="Nucleotidyltransferase"/>
    <property type="match status" value="1"/>
</dbReference>
<dbReference type="EMBL" id="UINC01036167">
    <property type="protein sequence ID" value="SVB29720.1"/>
    <property type="molecule type" value="Genomic_DNA"/>
</dbReference>
<dbReference type="InterPro" id="IPR004394">
    <property type="entry name" value="Iojap/RsfS/C7orf30"/>
</dbReference>
<name>A0A382CU73_9ZZZZ</name>
<sequence>MKSKDLASLAAGALEDIKGEHIVVLDITQQTDIADVMIVVSGNSHRQVKALAQSVIDAAKGTGCQVLGVEG</sequence>
<dbReference type="NCBIfam" id="TIGR00090">
    <property type="entry name" value="rsfS_iojap_ybeB"/>
    <property type="match status" value="1"/>
</dbReference>
<dbReference type="AlphaFoldDB" id="A0A382CU73"/>
<dbReference type="Gene3D" id="3.30.460.10">
    <property type="entry name" value="Beta Polymerase, domain 2"/>
    <property type="match status" value="1"/>
</dbReference>
<reference evidence="2" key="1">
    <citation type="submission" date="2018-05" db="EMBL/GenBank/DDBJ databases">
        <authorList>
            <person name="Lanie J.A."/>
            <person name="Ng W.-L."/>
            <person name="Kazmierczak K.M."/>
            <person name="Andrzejewski T.M."/>
            <person name="Davidsen T.M."/>
            <person name="Wayne K.J."/>
            <person name="Tettelin H."/>
            <person name="Glass J.I."/>
            <person name="Rusch D."/>
            <person name="Podicherti R."/>
            <person name="Tsui H.-C.T."/>
            <person name="Winkler M.E."/>
        </authorList>
    </citation>
    <scope>NUCLEOTIDE SEQUENCE</scope>
</reference>
<feature type="non-terminal residue" evidence="2">
    <location>
        <position position="71"/>
    </location>
</feature>
<evidence type="ECO:0000313" key="2">
    <source>
        <dbReference type="EMBL" id="SVB29720.1"/>
    </source>
</evidence>
<dbReference type="Pfam" id="PF02410">
    <property type="entry name" value="RsfS"/>
    <property type="match status" value="1"/>
</dbReference>
<evidence type="ECO:0000256" key="1">
    <source>
        <dbReference type="ARBA" id="ARBA00010574"/>
    </source>
</evidence>
<protein>
    <recommendedName>
        <fullName evidence="3">Ribosome silencing factor</fullName>
    </recommendedName>
</protein>